<dbReference type="HOGENOM" id="CLU_883767_0_0_1"/>
<keyword evidence="2" id="KW-1185">Reference proteome</keyword>
<reference evidence="2" key="1">
    <citation type="submission" date="2011-08" db="EMBL/GenBank/DDBJ databases">
        <authorList>
            <person name="Rombauts S."/>
        </authorList>
    </citation>
    <scope>NUCLEOTIDE SEQUENCE</scope>
    <source>
        <strain evidence="2">London</strain>
    </source>
</reference>
<accession>T1KN78</accession>
<dbReference type="AlphaFoldDB" id="T1KN78"/>
<name>T1KN78_TETUR</name>
<dbReference type="EMBL" id="CAEY01000269">
    <property type="status" value="NOT_ANNOTATED_CDS"/>
    <property type="molecule type" value="Genomic_DNA"/>
</dbReference>
<reference evidence="1" key="2">
    <citation type="submission" date="2015-06" db="UniProtKB">
        <authorList>
            <consortium name="EnsemblMetazoa"/>
        </authorList>
    </citation>
    <scope>IDENTIFICATION</scope>
</reference>
<evidence type="ECO:0000313" key="1">
    <source>
        <dbReference type="EnsemblMetazoa" id="tetur169g00020.1"/>
    </source>
</evidence>
<organism evidence="1 2">
    <name type="scientific">Tetranychus urticae</name>
    <name type="common">Two-spotted spider mite</name>
    <dbReference type="NCBI Taxonomy" id="32264"/>
    <lineage>
        <taxon>Eukaryota</taxon>
        <taxon>Metazoa</taxon>
        <taxon>Ecdysozoa</taxon>
        <taxon>Arthropoda</taxon>
        <taxon>Chelicerata</taxon>
        <taxon>Arachnida</taxon>
        <taxon>Acari</taxon>
        <taxon>Acariformes</taxon>
        <taxon>Trombidiformes</taxon>
        <taxon>Prostigmata</taxon>
        <taxon>Eleutherengona</taxon>
        <taxon>Raphignathae</taxon>
        <taxon>Tetranychoidea</taxon>
        <taxon>Tetranychidae</taxon>
        <taxon>Tetranychus</taxon>
    </lineage>
</organism>
<sequence length="315" mass="35980">MRLSQHWKVSTLVWVKDVRWSRFSDEGGGNGLLTTKNGDLMTLEIVFGRKPNMEAFTDDLDASISIHQSNELPLSSQKISKLKPGYNYLITFDKIIEKRMPPPFRTGCDQYKQTMNGNNEQVNTGKLVDERNFMGIVSPHLKPPQSKYDCVDQCLLTLYRQTCNCLPSDINVRRDLLRSNDTFCTNAKCQTLQIHRAEFCATLPRCKPNCEDELYNFEFTITSTLKNIEPHQDQSIITTAELVIFQGQWFQTEAGTYHGSLSESVPDIVNVLGTLSKAFVTVRKSSGPDVVYEHRPQYNYFDFVFQLMTLACVCL</sequence>
<proteinExistence type="predicted"/>
<protein>
    <submittedName>
        <fullName evidence="1">Uncharacterized protein</fullName>
    </submittedName>
</protein>
<evidence type="ECO:0000313" key="2">
    <source>
        <dbReference type="Proteomes" id="UP000015104"/>
    </source>
</evidence>
<dbReference type="Proteomes" id="UP000015104">
    <property type="component" value="Unassembled WGS sequence"/>
</dbReference>
<dbReference type="EnsemblMetazoa" id="tetur169g00020.1">
    <property type="protein sequence ID" value="tetur169g00020.1"/>
    <property type="gene ID" value="tetur169g00020"/>
</dbReference>